<protein>
    <recommendedName>
        <fullName evidence="3">NADH dehydrogenase subunit 3</fullName>
    </recommendedName>
</protein>
<evidence type="ECO:0000313" key="1">
    <source>
        <dbReference type="EMBL" id="GID80959.1"/>
    </source>
</evidence>
<gene>
    <name evidence="1" type="ORF">Ade02nite_96000</name>
</gene>
<comment type="caution">
    <text evidence="1">The sequence shown here is derived from an EMBL/GenBank/DDBJ whole genome shotgun (WGS) entry which is preliminary data.</text>
</comment>
<proteinExistence type="predicted"/>
<dbReference type="Proteomes" id="UP000609879">
    <property type="component" value="Unassembled WGS sequence"/>
</dbReference>
<evidence type="ECO:0000313" key="2">
    <source>
        <dbReference type="Proteomes" id="UP000609879"/>
    </source>
</evidence>
<dbReference type="EMBL" id="BOMI01000214">
    <property type="protein sequence ID" value="GID80959.1"/>
    <property type="molecule type" value="Genomic_DNA"/>
</dbReference>
<organism evidence="1 2">
    <name type="scientific">Paractinoplanes deccanensis</name>
    <dbReference type="NCBI Taxonomy" id="113561"/>
    <lineage>
        <taxon>Bacteria</taxon>
        <taxon>Bacillati</taxon>
        <taxon>Actinomycetota</taxon>
        <taxon>Actinomycetes</taxon>
        <taxon>Micromonosporales</taxon>
        <taxon>Micromonosporaceae</taxon>
        <taxon>Paractinoplanes</taxon>
    </lineage>
</organism>
<keyword evidence="2" id="KW-1185">Reference proteome</keyword>
<dbReference type="RefSeq" id="WP_275410005.1">
    <property type="nucleotide sequence ID" value="NZ_BAAABO010000023.1"/>
</dbReference>
<sequence>MLDLLLFAGIPLAVVALVFALVFLTTPKPSKEPITKPVQDDPA</sequence>
<name>A0ABQ3YLT9_9ACTN</name>
<accession>A0ABQ3YLT9</accession>
<reference evidence="1 2" key="1">
    <citation type="submission" date="2021-01" db="EMBL/GenBank/DDBJ databases">
        <title>Whole genome shotgun sequence of Actinoplanes deccanensis NBRC 13994.</title>
        <authorList>
            <person name="Komaki H."/>
            <person name="Tamura T."/>
        </authorList>
    </citation>
    <scope>NUCLEOTIDE SEQUENCE [LARGE SCALE GENOMIC DNA]</scope>
    <source>
        <strain evidence="1 2">NBRC 13994</strain>
    </source>
</reference>
<evidence type="ECO:0008006" key="3">
    <source>
        <dbReference type="Google" id="ProtNLM"/>
    </source>
</evidence>